<evidence type="ECO:0000256" key="3">
    <source>
        <dbReference type="ARBA" id="ARBA00023015"/>
    </source>
</evidence>
<evidence type="ECO:0000256" key="7">
    <source>
        <dbReference type="PROSITE-ProRule" id="PRU00089"/>
    </source>
</evidence>
<accession>A0A182QB49</accession>
<dbReference type="PRINTS" id="PR00053">
    <property type="entry name" value="FORKHEAD"/>
</dbReference>
<dbReference type="GO" id="GO:0003700">
    <property type="term" value="F:DNA-binding transcription factor activity"/>
    <property type="evidence" value="ECO:0007669"/>
    <property type="project" value="InterPro"/>
</dbReference>
<feature type="compositionally biased region" description="Low complexity" evidence="8">
    <location>
        <begin position="1"/>
        <end position="15"/>
    </location>
</feature>
<dbReference type="SUPFAM" id="SSF46785">
    <property type="entry name" value="Winged helix' DNA-binding domain"/>
    <property type="match status" value="1"/>
</dbReference>
<keyword evidence="6 7" id="KW-0539">Nucleus</keyword>
<evidence type="ECO:0000256" key="5">
    <source>
        <dbReference type="ARBA" id="ARBA00023163"/>
    </source>
</evidence>
<feature type="region of interest" description="Disordered" evidence="8">
    <location>
        <begin position="265"/>
        <end position="286"/>
    </location>
</feature>
<dbReference type="InterPro" id="IPR030456">
    <property type="entry name" value="TF_fork_head_CS_2"/>
</dbReference>
<feature type="compositionally biased region" description="Basic residues" evidence="8">
    <location>
        <begin position="576"/>
        <end position="591"/>
    </location>
</feature>
<dbReference type="InterPro" id="IPR018122">
    <property type="entry name" value="TF_fork_head_CS_1"/>
</dbReference>
<feature type="region of interest" description="Disordered" evidence="8">
    <location>
        <begin position="1"/>
        <end position="24"/>
    </location>
</feature>
<comment type="subcellular location">
    <subcellularLocation>
        <location evidence="1 7">Nucleus</location>
    </subcellularLocation>
</comment>
<proteinExistence type="predicted"/>
<evidence type="ECO:0000256" key="1">
    <source>
        <dbReference type="ARBA" id="ARBA00004123"/>
    </source>
</evidence>
<feature type="region of interest" description="Disordered" evidence="8">
    <location>
        <begin position="436"/>
        <end position="491"/>
    </location>
</feature>
<dbReference type="InterPro" id="IPR001766">
    <property type="entry name" value="Fork_head_dom"/>
</dbReference>
<feature type="compositionally biased region" description="Basic and acidic residues" evidence="8">
    <location>
        <begin position="561"/>
        <end position="571"/>
    </location>
</feature>
<dbReference type="PANTHER" id="PTHR13962">
    <property type="entry name" value="FORKHEAD BOX PROTEIN N3-LIKE PROTEIN-RELATED"/>
    <property type="match status" value="1"/>
</dbReference>
<dbReference type="SMART" id="SM00339">
    <property type="entry name" value="FH"/>
    <property type="match status" value="1"/>
</dbReference>
<dbReference type="GO" id="GO:0000987">
    <property type="term" value="F:cis-regulatory region sequence-specific DNA binding"/>
    <property type="evidence" value="ECO:0007669"/>
    <property type="project" value="TreeGrafter"/>
</dbReference>
<sequence length="655" mass="69642">MPPSPQGSTSSVSPSKLAPPKAKHPTNVPYDPLVHVNSKPPFSFSSLIFMAIENSQQKALPVKEIYSWIVQQFPYFKTAPTGWKNSVRHNLSLNKCFQKVEKAANLGKGSLWMVEPQFRPNLIQALSRSPFHAGSGMDKATYKSLQQQRSNNASPTGNGSHYSKDNFPQLTSRLAPADAQNGLMHHDDLDDISRSSTPIDYDGGGGGGGGELGVHHSNLHPYQHPSHLQQHEQQPHHHLSPSAVVQQQQHHQQLIAIAAAGGVGYHHHSRHGVGSPEPSVNGVGGANTTNTTTTYLSTVDGATIVSCPTGVVYMNGAGSAVNGASSATNTIEDVNAATAMLALKHGPKIFTESSFRNGNPPVITTSPSEDHTYSAGGVGVQELASNGVVVATTNGGGASSTAAVPSNGISCCSSSDERYEPNRHHQPQHHAVNHASNHHLHPVQSQPPHQQHHSIRHSDNISNGASSDATYESSEENHPPHAIATAEDVEERRRQEGVFALLNLSQMTYSHSPSSSISSSASTLSSPSASSTGSLKRAAPNDSPYGGASAGHNGSYHHRQQHDVASPDRTRAASPQHHHLPQHHLHHHTPHLLHQADQGGNMLQPIVSFYGGAGGGSSSSSSSADLTRQYASPPPAKKTKPRSSLKKLKKKSLAR</sequence>
<organism evidence="10 11">
    <name type="scientific">Anopheles farauti</name>
    <dbReference type="NCBI Taxonomy" id="69004"/>
    <lineage>
        <taxon>Eukaryota</taxon>
        <taxon>Metazoa</taxon>
        <taxon>Ecdysozoa</taxon>
        <taxon>Arthropoda</taxon>
        <taxon>Hexapoda</taxon>
        <taxon>Insecta</taxon>
        <taxon>Pterygota</taxon>
        <taxon>Neoptera</taxon>
        <taxon>Endopterygota</taxon>
        <taxon>Diptera</taxon>
        <taxon>Nematocera</taxon>
        <taxon>Culicoidea</taxon>
        <taxon>Culicidae</taxon>
        <taxon>Anophelinae</taxon>
        <taxon>Anopheles</taxon>
    </lineage>
</organism>
<feature type="region of interest" description="Disordered" evidence="8">
    <location>
        <begin position="613"/>
        <end position="655"/>
    </location>
</feature>
<dbReference type="PROSITE" id="PS00658">
    <property type="entry name" value="FORK_HEAD_2"/>
    <property type="match status" value="1"/>
</dbReference>
<dbReference type="GO" id="GO:0005634">
    <property type="term" value="C:nucleus"/>
    <property type="evidence" value="ECO:0007669"/>
    <property type="project" value="UniProtKB-SubCell"/>
</dbReference>
<feature type="region of interest" description="Disordered" evidence="8">
    <location>
        <begin position="509"/>
        <end position="595"/>
    </location>
</feature>
<dbReference type="EMBL" id="AXCN02000026">
    <property type="status" value="NOT_ANNOTATED_CDS"/>
    <property type="molecule type" value="Genomic_DNA"/>
</dbReference>
<feature type="compositionally biased region" description="Basic residues" evidence="8">
    <location>
        <begin position="637"/>
        <end position="655"/>
    </location>
</feature>
<dbReference type="Pfam" id="PF00250">
    <property type="entry name" value="Forkhead"/>
    <property type="match status" value="1"/>
</dbReference>
<protein>
    <recommendedName>
        <fullName evidence="9">Fork-head domain-containing protein</fullName>
    </recommendedName>
</protein>
<feature type="compositionally biased region" description="Low complexity" evidence="8">
    <location>
        <begin position="510"/>
        <end position="535"/>
    </location>
</feature>
<dbReference type="PROSITE" id="PS50039">
    <property type="entry name" value="FORK_HEAD_3"/>
    <property type="match status" value="1"/>
</dbReference>
<dbReference type="Gene3D" id="1.10.10.10">
    <property type="entry name" value="Winged helix-like DNA-binding domain superfamily/Winged helix DNA-binding domain"/>
    <property type="match status" value="1"/>
</dbReference>
<evidence type="ECO:0000313" key="11">
    <source>
        <dbReference type="Proteomes" id="UP000075886"/>
    </source>
</evidence>
<dbReference type="STRING" id="69004.A0A182QB49"/>
<keyword evidence="2" id="KW-0217">Developmental protein</keyword>
<reference evidence="11" key="1">
    <citation type="submission" date="2014-01" db="EMBL/GenBank/DDBJ databases">
        <title>The Genome Sequence of Anopheles farauti FAR1 (V2).</title>
        <authorList>
            <consortium name="The Broad Institute Genomics Platform"/>
            <person name="Neafsey D.E."/>
            <person name="Besansky N."/>
            <person name="Howell P."/>
            <person name="Walton C."/>
            <person name="Young S.K."/>
            <person name="Zeng Q."/>
            <person name="Gargeya S."/>
            <person name="Fitzgerald M."/>
            <person name="Haas B."/>
            <person name="Abouelleil A."/>
            <person name="Allen A.W."/>
            <person name="Alvarado L."/>
            <person name="Arachchi H.M."/>
            <person name="Berlin A.M."/>
            <person name="Chapman S.B."/>
            <person name="Gainer-Dewar J."/>
            <person name="Goldberg J."/>
            <person name="Griggs A."/>
            <person name="Gujja S."/>
            <person name="Hansen M."/>
            <person name="Howarth C."/>
            <person name="Imamovic A."/>
            <person name="Ireland A."/>
            <person name="Larimer J."/>
            <person name="McCowan C."/>
            <person name="Murphy C."/>
            <person name="Pearson M."/>
            <person name="Poon T.W."/>
            <person name="Priest M."/>
            <person name="Roberts A."/>
            <person name="Saif S."/>
            <person name="Shea T."/>
            <person name="Sisk P."/>
            <person name="Sykes S."/>
            <person name="Wortman J."/>
            <person name="Nusbaum C."/>
            <person name="Birren B."/>
        </authorList>
    </citation>
    <scope>NUCLEOTIDE SEQUENCE [LARGE SCALE GENOMIC DNA]</scope>
    <source>
        <strain evidence="11">FAR1</strain>
    </source>
</reference>
<feature type="compositionally biased region" description="Gly residues" evidence="8">
    <location>
        <begin position="202"/>
        <end position="212"/>
    </location>
</feature>
<evidence type="ECO:0000256" key="2">
    <source>
        <dbReference type="ARBA" id="ARBA00022473"/>
    </source>
</evidence>
<dbReference type="PANTHER" id="PTHR13962:SF22">
    <property type="entry name" value="FORKHEAD BOX PROTEIN N3-LIKE PROTEIN"/>
    <property type="match status" value="1"/>
</dbReference>
<feature type="region of interest" description="Disordered" evidence="8">
    <location>
        <begin position="182"/>
        <end position="251"/>
    </location>
</feature>
<evidence type="ECO:0000256" key="6">
    <source>
        <dbReference type="ARBA" id="ARBA00023242"/>
    </source>
</evidence>
<dbReference type="InterPro" id="IPR047119">
    <property type="entry name" value="FOXN2/3-like"/>
</dbReference>
<dbReference type="EnsemblMetazoa" id="AFAF006655-RA">
    <property type="protein sequence ID" value="AFAF006655-PA"/>
    <property type="gene ID" value="AFAF006655"/>
</dbReference>
<keyword evidence="4 7" id="KW-0238">DNA-binding</keyword>
<evidence type="ECO:0000313" key="10">
    <source>
        <dbReference type="EnsemblMetazoa" id="AFAF006655-PA"/>
    </source>
</evidence>
<evidence type="ECO:0000259" key="9">
    <source>
        <dbReference type="PROSITE" id="PS50039"/>
    </source>
</evidence>
<feature type="compositionally biased region" description="Polar residues" evidence="8">
    <location>
        <begin position="460"/>
        <end position="472"/>
    </location>
</feature>
<name>A0A182QB49_9DIPT</name>
<dbReference type="PROSITE" id="PS00657">
    <property type="entry name" value="FORK_HEAD_1"/>
    <property type="match status" value="1"/>
</dbReference>
<evidence type="ECO:0000256" key="4">
    <source>
        <dbReference type="ARBA" id="ARBA00023125"/>
    </source>
</evidence>
<dbReference type="Proteomes" id="UP000075886">
    <property type="component" value="Unassembled WGS sequence"/>
</dbReference>
<keyword evidence="3" id="KW-0805">Transcription regulation</keyword>
<dbReference type="AlphaFoldDB" id="A0A182QB49"/>
<dbReference type="VEuPathDB" id="VectorBase:AFAF006655"/>
<dbReference type="InterPro" id="IPR036390">
    <property type="entry name" value="WH_DNA-bd_sf"/>
</dbReference>
<evidence type="ECO:0000256" key="8">
    <source>
        <dbReference type="SAM" id="MobiDB-lite"/>
    </source>
</evidence>
<keyword evidence="5" id="KW-0804">Transcription</keyword>
<keyword evidence="11" id="KW-1185">Reference proteome</keyword>
<feature type="domain" description="Fork-head" evidence="9">
    <location>
        <begin position="39"/>
        <end position="124"/>
    </location>
</feature>
<reference evidence="10" key="2">
    <citation type="submission" date="2020-05" db="UniProtKB">
        <authorList>
            <consortium name="EnsemblMetazoa"/>
        </authorList>
    </citation>
    <scope>IDENTIFICATION</scope>
    <source>
        <strain evidence="10">FAR1</strain>
    </source>
</reference>
<feature type="DNA-binding region" description="Fork-head" evidence="7">
    <location>
        <begin position="39"/>
        <end position="124"/>
    </location>
</feature>
<feature type="compositionally biased region" description="Basic and acidic residues" evidence="8">
    <location>
        <begin position="184"/>
        <end position="193"/>
    </location>
</feature>
<feature type="compositionally biased region" description="Low complexity" evidence="8">
    <location>
        <begin position="240"/>
        <end position="251"/>
    </location>
</feature>
<feature type="region of interest" description="Disordered" evidence="8">
    <location>
        <begin position="143"/>
        <end position="168"/>
    </location>
</feature>
<dbReference type="InterPro" id="IPR036388">
    <property type="entry name" value="WH-like_DNA-bd_sf"/>
</dbReference>